<name>A0A1U7N005_9CYAN</name>
<dbReference type="AlphaFoldDB" id="A0A1U7N005"/>
<proteinExistence type="predicted"/>
<protein>
    <submittedName>
        <fullName evidence="2">Uncharacterized protein</fullName>
    </submittedName>
</protein>
<keyword evidence="3" id="KW-1185">Reference proteome</keyword>
<feature type="region of interest" description="Disordered" evidence="1">
    <location>
        <begin position="31"/>
        <end position="67"/>
    </location>
</feature>
<reference evidence="2 3" key="1">
    <citation type="submission" date="2016-10" db="EMBL/GenBank/DDBJ databases">
        <title>Comparative genomics uncovers the prolific and rare metabolic potential of the cyanobacterial genus Moorea.</title>
        <authorList>
            <person name="Leao T."/>
            <person name="Castelao G."/>
            <person name="Korobeynikov A."/>
            <person name="Monroe E.A."/>
            <person name="Podell S."/>
            <person name="Glukhov E."/>
            <person name="Allen E."/>
            <person name="Gerwick W.H."/>
            <person name="Gerwick L."/>
        </authorList>
    </citation>
    <scope>NUCLEOTIDE SEQUENCE [LARGE SCALE GENOMIC DNA]</scope>
    <source>
        <strain evidence="2 3">PNG5-198</strain>
    </source>
</reference>
<organism evidence="2 3">
    <name type="scientific">Moorena bouillonii PNG</name>
    <dbReference type="NCBI Taxonomy" id="568701"/>
    <lineage>
        <taxon>Bacteria</taxon>
        <taxon>Bacillati</taxon>
        <taxon>Cyanobacteriota</taxon>
        <taxon>Cyanophyceae</taxon>
        <taxon>Coleofasciculales</taxon>
        <taxon>Coleofasciculaceae</taxon>
        <taxon>Moorena</taxon>
    </lineage>
</organism>
<accession>A0A1U7N005</accession>
<comment type="caution">
    <text evidence="2">The sequence shown here is derived from an EMBL/GenBank/DDBJ whole genome shotgun (WGS) entry which is preliminary data.</text>
</comment>
<dbReference type="EMBL" id="MKZS01000001">
    <property type="protein sequence ID" value="OLT59295.1"/>
    <property type="molecule type" value="Genomic_DNA"/>
</dbReference>
<evidence type="ECO:0000313" key="2">
    <source>
        <dbReference type="EMBL" id="OLT59295.1"/>
    </source>
</evidence>
<evidence type="ECO:0000256" key="1">
    <source>
        <dbReference type="SAM" id="MobiDB-lite"/>
    </source>
</evidence>
<evidence type="ECO:0000313" key="3">
    <source>
        <dbReference type="Proteomes" id="UP000186657"/>
    </source>
</evidence>
<dbReference type="Proteomes" id="UP000186657">
    <property type="component" value="Unassembled WGS sequence"/>
</dbReference>
<sequence length="86" mass="9963">MTTWTELGILFIEIIIWMKYKLLGFREQESPLTPLNKGGREQGAGNRNPPLTPPRRGREVGRGKKSCVPHSYEKRYILFNLMFKLG</sequence>
<gene>
    <name evidence="2" type="ORF">BJP37_09810</name>
</gene>